<name>A0ABQ8Y1K9_9EUKA</name>
<protein>
    <submittedName>
        <fullName evidence="1">Oil body-associated protein 2a</fullName>
    </submittedName>
</protein>
<accession>A0ABQ8Y1K9</accession>
<dbReference type="Proteomes" id="UP001150062">
    <property type="component" value="Unassembled WGS sequence"/>
</dbReference>
<reference evidence="1" key="1">
    <citation type="submission" date="2022-08" db="EMBL/GenBank/DDBJ databases">
        <title>Novel sulfate-reducing endosymbionts in the free-living metamonad Anaeramoeba.</title>
        <authorList>
            <person name="Jerlstrom-Hultqvist J."/>
            <person name="Cepicka I."/>
            <person name="Gallot-Lavallee L."/>
            <person name="Salas-Leiva D."/>
            <person name="Curtis B.A."/>
            <person name="Zahonova K."/>
            <person name="Pipaliya S."/>
            <person name="Dacks J."/>
            <person name="Roger A.J."/>
        </authorList>
    </citation>
    <scope>NUCLEOTIDE SEQUENCE</scope>
    <source>
        <strain evidence="1">Schooner1</strain>
    </source>
</reference>
<dbReference type="EMBL" id="JAOAOG010000232">
    <property type="protein sequence ID" value="KAJ6238735.1"/>
    <property type="molecule type" value="Genomic_DNA"/>
</dbReference>
<evidence type="ECO:0000313" key="1">
    <source>
        <dbReference type="EMBL" id="KAJ6238735.1"/>
    </source>
</evidence>
<sequence>MKISYSSNFFFSFLIVFNCYQTIFPVKSEFAFKKYGSKFQVNTFAPNWQGESSIATIGEHKQKFVITWQSDEEDGSRFGIFAQMFNSTNGCKIGIEFQVNTYTSYNQAYPSISSIGKNREKFVIAWASDQQDGSLFGIFAQMFNSTNGCKIDPYWDVAAQIFDSANLSKVGKEFQVNELTSSSKVLSSISSIGKYNERFVITWNRDSKPNGNGYDIFAKIFESSNGSKVGKEFQVNTYSPSVQRNPSIASVGKNKTRFVITWAINTNTKLSQVDPSISSIGLNNENFLITWHSYSLRSGIGSGIYAQLFDSANSNKIRKEFHVNKRKKDSPGRPSISSIATNDEEKFVISWTSKDQSRYGIYAQIFYKVNCNFNSCSESDSDSDSDDEDGGEFYVINSSFNLSNYKQGLLSLIFFFIFIIY</sequence>
<gene>
    <name evidence="1" type="ORF">M0813_25960</name>
</gene>
<evidence type="ECO:0000313" key="2">
    <source>
        <dbReference type="Proteomes" id="UP001150062"/>
    </source>
</evidence>
<proteinExistence type="predicted"/>
<organism evidence="1 2">
    <name type="scientific">Anaeramoeba flamelloides</name>
    <dbReference type="NCBI Taxonomy" id="1746091"/>
    <lineage>
        <taxon>Eukaryota</taxon>
        <taxon>Metamonada</taxon>
        <taxon>Anaeramoebidae</taxon>
        <taxon>Anaeramoeba</taxon>
    </lineage>
</organism>
<comment type="caution">
    <text evidence="1">The sequence shown here is derived from an EMBL/GenBank/DDBJ whole genome shotgun (WGS) entry which is preliminary data.</text>
</comment>
<keyword evidence="2" id="KW-1185">Reference proteome</keyword>